<evidence type="ECO:0000313" key="1">
    <source>
        <dbReference type="EMBL" id="QQV92543.1"/>
    </source>
</evidence>
<name>A0A7U0GCB0_9CAUD</name>
<protein>
    <submittedName>
        <fullName evidence="1">Uncharacterized protein</fullName>
    </submittedName>
</protein>
<organism evidence="1 2">
    <name type="scientific">Streptomyces phage MeganTheeKilla</name>
    <dbReference type="NCBI Taxonomy" id="2801897"/>
    <lineage>
        <taxon>Viruses</taxon>
        <taxon>Duplodnaviria</taxon>
        <taxon>Heunggongvirae</taxon>
        <taxon>Uroviricota</taxon>
        <taxon>Caudoviricetes</taxon>
        <taxon>Stanwilliamsviridae</taxon>
        <taxon>Loccivirinae</taxon>
        <taxon>Gilsonvirus</taxon>
        <taxon>Gilsonvirus gilson</taxon>
    </lineage>
</organism>
<dbReference type="EMBL" id="MW435853">
    <property type="protein sequence ID" value="QQV92543.1"/>
    <property type="molecule type" value="Genomic_DNA"/>
</dbReference>
<dbReference type="Proteomes" id="UP000596355">
    <property type="component" value="Segment"/>
</dbReference>
<gene>
    <name evidence="1" type="primary">206</name>
    <name evidence="1" type="ORF">SEA_MEGANTHEEKILLA_206</name>
</gene>
<proteinExistence type="predicted"/>
<accession>A0A7U0GCB0</accession>
<evidence type="ECO:0000313" key="2">
    <source>
        <dbReference type="Proteomes" id="UP000596355"/>
    </source>
</evidence>
<reference evidence="1 2" key="1">
    <citation type="submission" date="2021-01" db="EMBL/GenBank/DDBJ databases">
        <authorList>
            <person name="Olabode J."/>
            <person name="Purtell M.C."/>
            <person name="Talati K."/>
            <person name="Shaffer C.D."/>
            <person name="Weston-Hafer K.A."/>
            <person name="Garlena R.A."/>
            <person name="Russell D.A."/>
            <person name="Pope W.H."/>
            <person name="Jacobs-Sera D."/>
            <person name="Hatfull G.F."/>
        </authorList>
    </citation>
    <scope>NUCLEOTIDE SEQUENCE [LARGE SCALE GENOMIC DNA]</scope>
</reference>
<sequence length="40" mass="4839">MKSYRKAQAIIKARREISRVRNRWRKYGCSCGKHNMRGNK</sequence>